<comment type="caution">
    <text evidence="1">The sequence shown here is derived from an EMBL/GenBank/DDBJ whole genome shotgun (WGS) entry which is preliminary data.</text>
</comment>
<proteinExistence type="predicted"/>
<evidence type="ECO:0000313" key="2">
    <source>
        <dbReference type="Proteomes" id="UP001139981"/>
    </source>
</evidence>
<gene>
    <name evidence="1" type="ORF">IWW38_000748</name>
</gene>
<organism evidence="1 2">
    <name type="scientific">Coemansia aciculifera</name>
    <dbReference type="NCBI Taxonomy" id="417176"/>
    <lineage>
        <taxon>Eukaryota</taxon>
        <taxon>Fungi</taxon>
        <taxon>Fungi incertae sedis</taxon>
        <taxon>Zoopagomycota</taxon>
        <taxon>Kickxellomycotina</taxon>
        <taxon>Kickxellomycetes</taxon>
        <taxon>Kickxellales</taxon>
        <taxon>Kickxellaceae</taxon>
        <taxon>Coemansia</taxon>
    </lineage>
</organism>
<keyword evidence="2" id="KW-1185">Reference proteome</keyword>
<dbReference type="EMBL" id="JANBVB010000014">
    <property type="protein sequence ID" value="KAJ2899950.1"/>
    <property type="molecule type" value="Genomic_DNA"/>
</dbReference>
<evidence type="ECO:0000313" key="1">
    <source>
        <dbReference type="EMBL" id="KAJ2899950.1"/>
    </source>
</evidence>
<accession>A0ACC1M9V6</accession>
<name>A0ACC1M9V6_9FUNG</name>
<dbReference type="Proteomes" id="UP001139981">
    <property type="component" value="Unassembled WGS sequence"/>
</dbReference>
<sequence length="158" mass="17496">MDMPQQQQQPFHGSQYQSQSQYQPPPPPQAYGGSYNHDGPHPPHGRMSTYSSNPMHETTGRPASNYGGPPPQNRPSRMSHNPSAYSQQPTTAHRRNDRAGTHYGHLVSDEPRRDIPCSGDACSACCKYNTLACVLCCNGWMRLGGCGMSLKEIFKFKS</sequence>
<reference evidence="1" key="1">
    <citation type="submission" date="2022-07" db="EMBL/GenBank/DDBJ databases">
        <title>Phylogenomic reconstructions and comparative analyses of Kickxellomycotina fungi.</title>
        <authorList>
            <person name="Reynolds N.K."/>
            <person name="Stajich J.E."/>
            <person name="Barry K."/>
            <person name="Grigoriev I.V."/>
            <person name="Crous P."/>
            <person name="Smith M.E."/>
        </authorList>
    </citation>
    <scope>NUCLEOTIDE SEQUENCE</scope>
    <source>
        <strain evidence="1">CBS 190363</strain>
    </source>
</reference>
<protein>
    <submittedName>
        <fullName evidence="1">Uncharacterized protein</fullName>
    </submittedName>
</protein>